<evidence type="ECO:0000313" key="2">
    <source>
        <dbReference type="EMBL" id="SBV33573.1"/>
    </source>
</evidence>
<protein>
    <recommendedName>
        <fullName evidence="3">2'-5' RNA ligase family protein</fullName>
    </recommendedName>
</protein>
<feature type="region of interest" description="Disordered" evidence="1">
    <location>
        <begin position="1"/>
        <end position="31"/>
    </location>
</feature>
<dbReference type="KEGG" id="sphu:SPPYR_2453"/>
<name>A0A1Y5PU70_9SPHN</name>
<reference evidence="2" key="1">
    <citation type="submission" date="2016-03" db="EMBL/GenBank/DDBJ databases">
        <authorList>
            <person name="Ploux O."/>
        </authorList>
    </citation>
    <scope>NUCLEOTIDE SEQUENCE</scope>
    <source>
        <strain evidence="2">UC10</strain>
    </source>
</reference>
<sequence length="209" mass="22865">MDIEKGRPVDDGKPPPQLPRPSLSEADGPGFPPPYRTIGAAPIVVTAMMGAADQRHFDALRTAHFPPERNYLPAHITLFRQLPPSCLDELGRLFCRIAADTPPPAAVLREVYSLGQGVAFRIESPELLAIRARIADHFAGMLTAQDRGVPRLHITVQNKVAAAKARALLAALASEFRPRQLAITGLAAHRYRGGPWDPAFTRSFRASRR</sequence>
<dbReference type="Gene3D" id="3.90.1140.10">
    <property type="entry name" value="Cyclic phosphodiesterase"/>
    <property type="match status" value="1"/>
</dbReference>
<feature type="compositionally biased region" description="Basic and acidic residues" evidence="1">
    <location>
        <begin position="1"/>
        <end position="13"/>
    </location>
</feature>
<accession>A0A1Y5PU70</accession>
<proteinExistence type="predicted"/>
<evidence type="ECO:0000256" key="1">
    <source>
        <dbReference type="SAM" id="MobiDB-lite"/>
    </source>
</evidence>
<organism evidence="2">
    <name type="scientific">uncultured Sphingopyxis sp</name>
    <dbReference type="NCBI Taxonomy" id="310581"/>
    <lineage>
        <taxon>Bacteria</taxon>
        <taxon>Pseudomonadati</taxon>
        <taxon>Pseudomonadota</taxon>
        <taxon>Alphaproteobacteria</taxon>
        <taxon>Sphingomonadales</taxon>
        <taxon>Sphingomonadaceae</taxon>
        <taxon>Sphingopyxis</taxon>
        <taxon>environmental samples</taxon>
    </lineage>
</organism>
<dbReference type="Pfam" id="PF13563">
    <property type="entry name" value="2_5_RNA_ligase2"/>
    <property type="match status" value="1"/>
</dbReference>
<evidence type="ECO:0008006" key="3">
    <source>
        <dbReference type="Google" id="ProtNLM"/>
    </source>
</evidence>
<dbReference type="AlphaFoldDB" id="A0A1Y5PU70"/>
<dbReference type="EMBL" id="LT598653">
    <property type="protein sequence ID" value="SBV33573.1"/>
    <property type="molecule type" value="Genomic_DNA"/>
</dbReference>
<gene>
    <name evidence="2" type="ORF">SPPYR_2453</name>
</gene>